<keyword evidence="1" id="KW-0175">Coiled coil</keyword>
<name>A0ABS1JYT8_9BURK</name>
<proteinExistence type="predicted"/>
<evidence type="ECO:0000313" key="3">
    <source>
        <dbReference type="Proteomes" id="UP000622707"/>
    </source>
</evidence>
<sequence length="71" mass="8023">MERRIAAYEKQFELLEAQLYKVEAENARLKAKIKVLEAAKPGAAVQAMTDEELEAQLAPLIEQMGYVKKES</sequence>
<keyword evidence="3" id="KW-1185">Reference proteome</keyword>
<gene>
    <name evidence="2" type="ORF">JI746_25520</name>
</gene>
<accession>A0ABS1JYT8</accession>
<dbReference type="EMBL" id="JAEQND010000019">
    <property type="protein sequence ID" value="MBL0428490.1"/>
    <property type="molecule type" value="Genomic_DNA"/>
</dbReference>
<protein>
    <submittedName>
        <fullName evidence="2">Uncharacterized protein</fullName>
    </submittedName>
</protein>
<evidence type="ECO:0000256" key="1">
    <source>
        <dbReference type="SAM" id="Coils"/>
    </source>
</evidence>
<comment type="caution">
    <text evidence="2">The sequence shown here is derived from an EMBL/GenBank/DDBJ whole genome shotgun (WGS) entry which is preliminary data.</text>
</comment>
<evidence type="ECO:0000313" key="2">
    <source>
        <dbReference type="EMBL" id="MBL0428490.1"/>
    </source>
</evidence>
<dbReference type="RefSeq" id="WP_201693136.1">
    <property type="nucleotide sequence ID" value="NZ_JAEQND010000019.1"/>
</dbReference>
<organism evidence="2 3">
    <name type="scientific">Ramlibacter alkalitolerans</name>
    <dbReference type="NCBI Taxonomy" id="2039631"/>
    <lineage>
        <taxon>Bacteria</taxon>
        <taxon>Pseudomonadati</taxon>
        <taxon>Pseudomonadota</taxon>
        <taxon>Betaproteobacteria</taxon>
        <taxon>Burkholderiales</taxon>
        <taxon>Comamonadaceae</taxon>
        <taxon>Ramlibacter</taxon>
    </lineage>
</organism>
<dbReference type="Proteomes" id="UP000622707">
    <property type="component" value="Unassembled WGS sequence"/>
</dbReference>
<feature type="coiled-coil region" evidence="1">
    <location>
        <begin position="5"/>
        <end position="39"/>
    </location>
</feature>
<reference evidence="2 3" key="1">
    <citation type="journal article" date="2017" name="Int. J. Syst. Evol. Microbiol.">
        <title>Ramlibacter alkalitolerans sp. nov., alkali-tolerant bacterium isolated from soil of ginseng.</title>
        <authorList>
            <person name="Lee D.H."/>
            <person name="Cha C.J."/>
        </authorList>
    </citation>
    <scope>NUCLEOTIDE SEQUENCE [LARGE SCALE GENOMIC DNA]</scope>
    <source>
        <strain evidence="2 3">KACC 19305</strain>
    </source>
</reference>